<evidence type="ECO:0000259" key="9">
    <source>
        <dbReference type="Pfam" id="PF12704"/>
    </source>
</evidence>
<dbReference type="PANTHER" id="PTHR30572:SF4">
    <property type="entry name" value="ABC TRANSPORTER PERMEASE YTRF"/>
    <property type="match status" value="1"/>
</dbReference>
<feature type="transmembrane region" description="Helical" evidence="7">
    <location>
        <begin position="321"/>
        <end position="340"/>
    </location>
</feature>
<dbReference type="Pfam" id="PF12704">
    <property type="entry name" value="MacB_PCD"/>
    <property type="match status" value="1"/>
</dbReference>
<dbReference type="GO" id="GO:0005886">
    <property type="term" value="C:plasma membrane"/>
    <property type="evidence" value="ECO:0007669"/>
    <property type="project" value="UniProtKB-SubCell"/>
</dbReference>
<organism evidence="10 11">
    <name type="scientific">Hathewaya histolytica</name>
    <name type="common">Clostridium histolyticum</name>
    <dbReference type="NCBI Taxonomy" id="1498"/>
    <lineage>
        <taxon>Bacteria</taxon>
        <taxon>Bacillati</taxon>
        <taxon>Bacillota</taxon>
        <taxon>Clostridia</taxon>
        <taxon>Eubacteriales</taxon>
        <taxon>Clostridiaceae</taxon>
        <taxon>Hathewaya</taxon>
    </lineage>
</organism>
<feature type="transmembrane region" description="Helical" evidence="7">
    <location>
        <begin position="438"/>
        <end position="458"/>
    </location>
</feature>
<accession>A0A4U9QTT4</accession>
<evidence type="ECO:0000313" key="10">
    <source>
        <dbReference type="EMBL" id="VTQ82036.1"/>
    </source>
</evidence>
<dbReference type="Proteomes" id="UP000308489">
    <property type="component" value="Chromosome 1"/>
</dbReference>
<evidence type="ECO:0000256" key="2">
    <source>
        <dbReference type="ARBA" id="ARBA00022475"/>
    </source>
</evidence>
<evidence type="ECO:0000256" key="5">
    <source>
        <dbReference type="ARBA" id="ARBA00023136"/>
    </source>
</evidence>
<proteinExistence type="inferred from homology"/>
<comment type="similarity">
    <text evidence="6">Belongs to the ABC-4 integral membrane protein family.</text>
</comment>
<feature type="transmembrane region" description="Helical" evidence="7">
    <location>
        <begin position="20"/>
        <end position="43"/>
    </location>
</feature>
<evidence type="ECO:0000256" key="3">
    <source>
        <dbReference type="ARBA" id="ARBA00022692"/>
    </source>
</evidence>
<dbReference type="GO" id="GO:0022857">
    <property type="term" value="F:transmembrane transporter activity"/>
    <property type="evidence" value="ECO:0007669"/>
    <property type="project" value="TreeGrafter"/>
</dbReference>
<reference evidence="10 11" key="1">
    <citation type="submission" date="2019-05" db="EMBL/GenBank/DDBJ databases">
        <authorList>
            <consortium name="Pathogen Informatics"/>
        </authorList>
    </citation>
    <scope>NUCLEOTIDE SEQUENCE [LARGE SCALE GENOMIC DNA]</scope>
    <source>
        <strain evidence="10 11">NCTC503</strain>
    </source>
</reference>
<sequence>MRTYSEITGRYLKQNKKRTILTITGIILAVSLFSGISTFFFGMRDWFLEHERRSSGNFEVLYRNVTDDKLDRITKNFEVLNYGISIEDAENVMAIKDHDNFSVGLNILDGNMLNNVKYFKLTEGEKPAAKGEILLDKRSKVKLKKSVGDYIELYSSKDVKKHIKPENKYKIVGFYDPKVISGDKDVPLSGVTYLSPDSINKNHKYTVYVNLKEKRNKRAIGKKVGESIGLSSKVHENPRDNEIDFNDNVLRVMAEGNNALLNDSMKNMLLFVTILIIVCTVAVIYNAFNISVAERINQFGILRSIGATPNKIRRIVFKEGFIMGAIAIPLGILAGYLGIYTTIKILGTSKSFIFGEMKVAFYPEIILISLVLTAITIILSVMGPARTASKVSPIDAIRNSSSLKKGKIKRRRAGLIKLLFGIEGAVAYKNIRRNNKRFLITIFSLMISLVMFVVFTSIGKVGRDMSSKLMFSYPFDATIQLRDSRGKDSIDKKVIDEIRNKEGIESLYTPKVVGGILYFDSSYVNKDYYKKIAEPEPEIEKINGKDYALMNNVKYSSYDKNSLELAKNDLEEGKIDIDELNKGGVLLINRNDISKNNGEKVISNITNYKVGDKIKIPKTKNVFHLMNEDGNTDIHKENKKTIENNEFIEVTVAGVLSRDSFGGNIRHSGIGLVFSEEYFNKEFGEMPNSIVAIKFKDSNARENLQNYLEDKAVEVDGSYMDIYNMKKENDSVMVQIAVFIYGFITLITIIGVVNIMNTITIGLLLRKSEFATLTAIGMTKQQLGKMVVLEGTLHGIITGILGSGVSYVLYKMMLKSSSGYLQYDPKFPIGVFISGFVGVILLTLIASLIPLRKLKNMSIVENIRARE</sequence>
<evidence type="ECO:0000313" key="11">
    <source>
        <dbReference type="Proteomes" id="UP000308489"/>
    </source>
</evidence>
<dbReference type="InterPro" id="IPR003838">
    <property type="entry name" value="ABC3_permease_C"/>
</dbReference>
<keyword evidence="5 7" id="KW-0472">Membrane</keyword>
<evidence type="ECO:0000256" key="6">
    <source>
        <dbReference type="ARBA" id="ARBA00038076"/>
    </source>
</evidence>
<gene>
    <name evidence="10" type="ORF">NCTC503_00111</name>
</gene>
<evidence type="ECO:0000256" key="4">
    <source>
        <dbReference type="ARBA" id="ARBA00022989"/>
    </source>
</evidence>
<dbReference type="InterPro" id="IPR050250">
    <property type="entry name" value="Macrolide_Exporter_MacB"/>
</dbReference>
<dbReference type="PANTHER" id="PTHR30572">
    <property type="entry name" value="MEMBRANE COMPONENT OF TRANSPORTER-RELATED"/>
    <property type="match status" value="1"/>
</dbReference>
<dbReference type="EMBL" id="LR590481">
    <property type="protein sequence ID" value="VTQ82036.1"/>
    <property type="molecule type" value="Genomic_DNA"/>
</dbReference>
<keyword evidence="3 7" id="KW-0812">Transmembrane</keyword>
<feature type="transmembrane region" description="Helical" evidence="7">
    <location>
        <begin position="738"/>
        <end position="765"/>
    </location>
</feature>
<feature type="transmembrane region" description="Helical" evidence="7">
    <location>
        <begin position="829"/>
        <end position="849"/>
    </location>
</feature>
<keyword evidence="2" id="KW-1003">Cell membrane</keyword>
<feature type="domain" description="ABC3 transporter permease C-terminal" evidence="8">
    <location>
        <begin position="271"/>
        <end position="393"/>
    </location>
</feature>
<comment type="subcellular location">
    <subcellularLocation>
        <location evidence="1">Cell membrane</location>
        <topology evidence="1">Multi-pass membrane protein</topology>
    </subcellularLocation>
</comment>
<dbReference type="KEGG" id="hhw:NCTC503_00111"/>
<feature type="transmembrane region" description="Helical" evidence="7">
    <location>
        <begin position="268"/>
        <end position="288"/>
    </location>
</feature>
<evidence type="ECO:0000256" key="7">
    <source>
        <dbReference type="SAM" id="Phobius"/>
    </source>
</evidence>
<feature type="transmembrane region" description="Helical" evidence="7">
    <location>
        <begin position="360"/>
        <end position="382"/>
    </location>
</feature>
<feature type="domain" description="ABC3 transporter permease C-terminal" evidence="8">
    <location>
        <begin position="743"/>
        <end position="859"/>
    </location>
</feature>
<feature type="transmembrane region" description="Helical" evidence="7">
    <location>
        <begin position="786"/>
        <end position="809"/>
    </location>
</feature>
<dbReference type="AlphaFoldDB" id="A0A4U9QTT4"/>
<evidence type="ECO:0000259" key="8">
    <source>
        <dbReference type="Pfam" id="PF02687"/>
    </source>
</evidence>
<dbReference type="InterPro" id="IPR025857">
    <property type="entry name" value="MacB_PCD"/>
</dbReference>
<dbReference type="OrthoDB" id="9793166at2"/>
<evidence type="ECO:0000256" key="1">
    <source>
        <dbReference type="ARBA" id="ARBA00004651"/>
    </source>
</evidence>
<keyword evidence="4 7" id="KW-1133">Transmembrane helix</keyword>
<dbReference type="RefSeq" id="WP_138208957.1">
    <property type="nucleotide sequence ID" value="NZ_CBCRUQ010000011.1"/>
</dbReference>
<dbReference type="Pfam" id="PF02687">
    <property type="entry name" value="FtsX"/>
    <property type="match status" value="2"/>
</dbReference>
<name>A0A4U9QTT4_HATHI</name>
<keyword evidence="11" id="KW-1185">Reference proteome</keyword>
<protein>
    <submittedName>
        <fullName evidence="10">ABC transporter permease</fullName>
    </submittedName>
</protein>
<feature type="domain" description="MacB-like periplasmic core" evidence="9">
    <location>
        <begin position="19"/>
        <end position="222"/>
    </location>
</feature>